<evidence type="ECO:0000313" key="1">
    <source>
        <dbReference type="EMBL" id="OJA18396.1"/>
    </source>
</evidence>
<dbReference type="AlphaFoldDB" id="A0A1J8R3B4"/>
<protein>
    <submittedName>
        <fullName evidence="1">Uncharacterized protein</fullName>
    </submittedName>
</protein>
<keyword evidence="2" id="KW-1185">Reference proteome</keyword>
<dbReference type="Proteomes" id="UP000183567">
    <property type="component" value="Unassembled WGS sequence"/>
</dbReference>
<proteinExistence type="predicted"/>
<comment type="caution">
    <text evidence="1">The sequence shown here is derived from an EMBL/GenBank/DDBJ whole genome shotgun (WGS) entry which is preliminary data.</text>
</comment>
<organism evidence="1 2">
    <name type="scientific">Rhizopogon vesiculosus</name>
    <dbReference type="NCBI Taxonomy" id="180088"/>
    <lineage>
        <taxon>Eukaryota</taxon>
        <taxon>Fungi</taxon>
        <taxon>Dikarya</taxon>
        <taxon>Basidiomycota</taxon>
        <taxon>Agaricomycotina</taxon>
        <taxon>Agaricomycetes</taxon>
        <taxon>Agaricomycetidae</taxon>
        <taxon>Boletales</taxon>
        <taxon>Suillineae</taxon>
        <taxon>Rhizopogonaceae</taxon>
        <taxon>Rhizopogon</taxon>
    </lineage>
</organism>
<sequence length="58" mass="6507">MPDIHSMLLPISPIPNHPIQHGPTVRELTPPLLERRGLLANLRDGKSITQTRPTPPRE</sequence>
<evidence type="ECO:0000313" key="2">
    <source>
        <dbReference type="Proteomes" id="UP000183567"/>
    </source>
</evidence>
<reference evidence="1 2" key="1">
    <citation type="submission" date="2016-03" db="EMBL/GenBank/DDBJ databases">
        <title>Comparative genomics of the ectomycorrhizal sister species Rhizopogon vinicolor and Rhizopogon vesiculosus (Basidiomycota: Boletales) reveals a divergence of the mating type B locus.</title>
        <authorList>
            <person name="Mujic A.B."/>
            <person name="Kuo A."/>
            <person name="Tritt A."/>
            <person name="Lipzen A."/>
            <person name="Chen C."/>
            <person name="Johnson J."/>
            <person name="Sharma A."/>
            <person name="Barry K."/>
            <person name="Grigoriev I.V."/>
            <person name="Spatafora J.W."/>
        </authorList>
    </citation>
    <scope>NUCLEOTIDE SEQUENCE [LARGE SCALE GENOMIC DNA]</scope>
    <source>
        <strain evidence="1 2">AM-OR11-056</strain>
    </source>
</reference>
<name>A0A1J8R3B4_9AGAM</name>
<dbReference type="EMBL" id="LVVM01001523">
    <property type="protein sequence ID" value="OJA18396.1"/>
    <property type="molecule type" value="Genomic_DNA"/>
</dbReference>
<accession>A0A1J8R3B4</accession>
<gene>
    <name evidence="1" type="ORF">AZE42_13227</name>
</gene>